<feature type="transmembrane region" description="Helical" evidence="7">
    <location>
        <begin position="113"/>
        <end position="136"/>
    </location>
</feature>
<keyword evidence="3" id="KW-1003">Cell membrane</keyword>
<dbReference type="Pfam" id="PF00528">
    <property type="entry name" value="BPD_transp_1"/>
    <property type="match status" value="1"/>
</dbReference>
<evidence type="ECO:0000259" key="8">
    <source>
        <dbReference type="PROSITE" id="PS50928"/>
    </source>
</evidence>
<feature type="transmembrane region" description="Helical" evidence="7">
    <location>
        <begin position="21"/>
        <end position="40"/>
    </location>
</feature>
<feature type="transmembrane region" description="Helical" evidence="7">
    <location>
        <begin position="201"/>
        <end position="219"/>
    </location>
</feature>
<dbReference type="InterPro" id="IPR000515">
    <property type="entry name" value="MetI-like"/>
</dbReference>
<dbReference type="Proteomes" id="UP000536262">
    <property type="component" value="Unassembled WGS sequence"/>
</dbReference>
<accession>A0A7X0KKT7</accession>
<keyword evidence="2 7" id="KW-0813">Transport</keyword>
<sequence>MHAPIRGNASMNRTFRLLKRRLVGAIPVLLIVVIGSFLLLEAAPGDAVDAYVASVGGDAGMIEALRQGWGLDASPMTRLAAYLWALLHLDLGHSVAFSRPVRDVVLERLPNTLLLMGAATALSFALGTALGIVAGARPGSARDRALSIGSLALYAVPGFWLALVLTIVFSVELRWLPLSGMETIASGKVGFARALDVARHMVLPVTSLGLIYLALYLRMMRAGMAEVWRMDFTRAARARGIGRRRIVLSHVARNALLPLVTMLGLQSAQMLGGSVVIESVFSVPGLGRLAQEAVGSRDTPLLIGIILVSAALVIVINLLVDIAYAALDPRVGASEASA</sequence>
<feature type="transmembrane region" description="Helical" evidence="7">
    <location>
        <begin position="148"/>
        <end position="171"/>
    </location>
</feature>
<dbReference type="Gene3D" id="1.10.3720.10">
    <property type="entry name" value="MetI-like"/>
    <property type="match status" value="1"/>
</dbReference>
<keyword evidence="4 7" id="KW-0812">Transmembrane</keyword>
<evidence type="ECO:0000256" key="4">
    <source>
        <dbReference type="ARBA" id="ARBA00022692"/>
    </source>
</evidence>
<dbReference type="PANTHER" id="PTHR43163">
    <property type="entry name" value="DIPEPTIDE TRANSPORT SYSTEM PERMEASE PROTEIN DPPB-RELATED"/>
    <property type="match status" value="1"/>
</dbReference>
<dbReference type="PROSITE" id="PS50928">
    <property type="entry name" value="ABC_TM1"/>
    <property type="match status" value="1"/>
</dbReference>
<dbReference type="InterPro" id="IPR035906">
    <property type="entry name" value="MetI-like_sf"/>
</dbReference>
<feature type="domain" description="ABC transmembrane type-1" evidence="8">
    <location>
        <begin position="109"/>
        <end position="324"/>
    </location>
</feature>
<proteinExistence type="inferred from homology"/>
<comment type="similarity">
    <text evidence="7">Belongs to the binding-protein-dependent transport system permease family.</text>
</comment>
<evidence type="ECO:0000256" key="7">
    <source>
        <dbReference type="RuleBase" id="RU363032"/>
    </source>
</evidence>
<evidence type="ECO:0000313" key="9">
    <source>
        <dbReference type="EMBL" id="MBB6354331.1"/>
    </source>
</evidence>
<dbReference type="SUPFAM" id="SSF161098">
    <property type="entry name" value="MetI-like"/>
    <property type="match status" value="1"/>
</dbReference>
<name>A0A7X0KKT7_9HYPH</name>
<evidence type="ECO:0000256" key="1">
    <source>
        <dbReference type="ARBA" id="ARBA00004651"/>
    </source>
</evidence>
<protein>
    <submittedName>
        <fullName evidence="9">Peptide/nickel transport system permease protein</fullName>
    </submittedName>
</protein>
<dbReference type="GO" id="GO:0055085">
    <property type="term" value="P:transmembrane transport"/>
    <property type="evidence" value="ECO:0007669"/>
    <property type="project" value="InterPro"/>
</dbReference>
<evidence type="ECO:0000256" key="2">
    <source>
        <dbReference type="ARBA" id="ARBA00022448"/>
    </source>
</evidence>
<reference evidence="9 10" key="1">
    <citation type="submission" date="2020-08" db="EMBL/GenBank/DDBJ databases">
        <title>Genomic Encyclopedia of Type Strains, Phase IV (KMG-IV): sequencing the most valuable type-strain genomes for metagenomic binning, comparative biology and taxonomic classification.</title>
        <authorList>
            <person name="Goeker M."/>
        </authorList>
    </citation>
    <scope>NUCLEOTIDE SEQUENCE [LARGE SCALE GENOMIC DNA]</scope>
    <source>
        <strain evidence="9 10">DSM 7051</strain>
    </source>
</reference>
<evidence type="ECO:0000256" key="6">
    <source>
        <dbReference type="ARBA" id="ARBA00023136"/>
    </source>
</evidence>
<feature type="transmembrane region" description="Helical" evidence="7">
    <location>
        <begin position="301"/>
        <end position="320"/>
    </location>
</feature>
<comment type="caution">
    <text evidence="9">The sequence shown here is derived from an EMBL/GenBank/DDBJ whole genome shotgun (WGS) entry which is preliminary data.</text>
</comment>
<keyword evidence="5 7" id="KW-1133">Transmembrane helix</keyword>
<dbReference type="PANTHER" id="PTHR43163:SF9">
    <property type="entry name" value="ABC TRANSPORTER PERMEASE PROTEIN"/>
    <property type="match status" value="1"/>
</dbReference>
<evidence type="ECO:0000256" key="5">
    <source>
        <dbReference type="ARBA" id="ARBA00022989"/>
    </source>
</evidence>
<keyword evidence="6 7" id="KW-0472">Membrane</keyword>
<evidence type="ECO:0000313" key="10">
    <source>
        <dbReference type="Proteomes" id="UP000536262"/>
    </source>
</evidence>
<dbReference type="CDD" id="cd06261">
    <property type="entry name" value="TM_PBP2"/>
    <property type="match status" value="1"/>
</dbReference>
<evidence type="ECO:0000256" key="3">
    <source>
        <dbReference type="ARBA" id="ARBA00022475"/>
    </source>
</evidence>
<dbReference type="GO" id="GO:0005886">
    <property type="term" value="C:plasma membrane"/>
    <property type="evidence" value="ECO:0007669"/>
    <property type="project" value="UniProtKB-SubCell"/>
</dbReference>
<comment type="subcellular location">
    <subcellularLocation>
        <location evidence="1 7">Cell membrane</location>
        <topology evidence="1 7">Multi-pass membrane protein</topology>
    </subcellularLocation>
</comment>
<dbReference type="AlphaFoldDB" id="A0A7X0KKT7"/>
<gene>
    <name evidence="9" type="ORF">GGR00_002105</name>
</gene>
<dbReference type="EMBL" id="JACHOU010000003">
    <property type="protein sequence ID" value="MBB6354331.1"/>
    <property type="molecule type" value="Genomic_DNA"/>
</dbReference>
<keyword evidence="10" id="KW-1185">Reference proteome</keyword>
<organism evidence="9 10">
    <name type="scientific">Aminobacter aganoensis</name>
    <dbReference type="NCBI Taxonomy" id="83264"/>
    <lineage>
        <taxon>Bacteria</taxon>
        <taxon>Pseudomonadati</taxon>
        <taxon>Pseudomonadota</taxon>
        <taxon>Alphaproteobacteria</taxon>
        <taxon>Hyphomicrobiales</taxon>
        <taxon>Phyllobacteriaceae</taxon>
        <taxon>Aminobacter</taxon>
    </lineage>
</organism>